<reference evidence="3 4" key="1">
    <citation type="submission" date="2018-08" db="EMBL/GenBank/DDBJ databases">
        <title>Recombination of ecologically and evolutionarily significant loci maintains genetic cohesion in the Pseudomonas syringae species complex.</title>
        <authorList>
            <person name="Dillon M."/>
            <person name="Thakur S."/>
            <person name="Almeida R.N.D."/>
            <person name="Weir B.S."/>
            <person name="Guttman D.S."/>
        </authorList>
    </citation>
    <scope>NUCLEOTIDE SEQUENCE [LARGE SCALE GENOMIC DNA]</scope>
    <source>
        <strain evidence="3 4">ICMP 2821</strain>
    </source>
</reference>
<dbReference type="Pfam" id="PF01266">
    <property type="entry name" value="DAO"/>
    <property type="match status" value="1"/>
</dbReference>
<comment type="caution">
    <text evidence="3">The sequence shown here is derived from an EMBL/GenBank/DDBJ whole genome shotgun (WGS) entry which is preliminary data.</text>
</comment>
<organism evidence="3 4">
    <name type="scientific">Pseudomonas cannabina</name>
    <dbReference type="NCBI Taxonomy" id="86840"/>
    <lineage>
        <taxon>Bacteria</taxon>
        <taxon>Pseudomonadati</taxon>
        <taxon>Pseudomonadota</taxon>
        <taxon>Gammaproteobacteria</taxon>
        <taxon>Pseudomonadales</taxon>
        <taxon>Pseudomonadaceae</taxon>
        <taxon>Pseudomonas</taxon>
    </lineage>
</organism>
<dbReference type="InterPro" id="IPR006076">
    <property type="entry name" value="FAD-dep_OxRdtase"/>
</dbReference>
<protein>
    <recommendedName>
        <fullName evidence="2">FAD dependent oxidoreductase domain-containing protein</fullName>
    </recommendedName>
</protein>
<evidence type="ECO:0000259" key="2">
    <source>
        <dbReference type="Pfam" id="PF01266"/>
    </source>
</evidence>
<proteinExistence type="predicted"/>
<evidence type="ECO:0000256" key="1">
    <source>
        <dbReference type="ARBA" id="ARBA00023002"/>
    </source>
</evidence>
<accession>A0A3M3LHA9</accession>
<dbReference type="InterPro" id="IPR036188">
    <property type="entry name" value="FAD/NAD-bd_sf"/>
</dbReference>
<evidence type="ECO:0000313" key="4">
    <source>
        <dbReference type="Proteomes" id="UP000281372"/>
    </source>
</evidence>
<dbReference type="Gene3D" id="3.50.50.60">
    <property type="entry name" value="FAD/NAD(P)-binding domain"/>
    <property type="match status" value="1"/>
</dbReference>
<keyword evidence="1" id="KW-0560">Oxidoreductase</keyword>
<feature type="domain" description="FAD dependent oxidoreductase" evidence="2">
    <location>
        <begin position="29"/>
        <end position="62"/>
    </location>
</feature>
<dbReference type="EMBL" id="RBOW01000325">
    <property type="protein sequence ID" value="RMN34682.1"/>
    <property type="molecule type" value="Genomic_DNA"/>
</dbReference>
<evidence type="ECO:0000313" key="3">
    <source>
        <dbReference type="EMBL" id="RMN34682.1"/>
    </source>
</evidence>
<name>A0A3M3LHA9_PSECA</name>
<dbReference type="AlphaFoldDB" id="A0A3M3LHA9"/>
<dbReference type="Proteomes" id="UP000281372">
    <property type="component" value="Unassembled WGS sequence"/>
</dbReference>
<dbReference type="GO" id="GO:0016491">
    <property type="term" value="F:oxidoreductase activity"/>
    <property type="evidence" value="ECO:0007669"/>
    <property type="project" value="UniProtKB-KW"/>
</dbReference>
<dbReference type="SUPFAM" id="SSF51905">
    <property type="entry name" value="FAD/NAD(P)-binding domain"/>
    <property type="match status" value="1"/>
</dbReference>
<sequence length="63" mass="6635">MQFAEGCLWEQLTPQRPLSPVLTGERNADVCIIGAGFTGLSAALQLLEGGKSVCVVEAHQVGH</sequence>
<feature type="non-terminal residue" evidence="3">
    <location>
        <position position="63"/>
    </location>
</feature>
<gene>
    <name evidence="3" type="ORF">ALQ64_05496</name>
</gene>